<dbReference type="Proteomes" id="UP001141806">
    <property type="component" value="Unassembled WGS sequence"/>
</dbReference>
<evidence type="ECO:0000256" key="7">
    <source>
        <dbReference type="ARBA" id="ARBA00023034"/>
    </source>
</evidence>
<evidence type="ECO:0000256" key="1">
    <source>
        <dbReference type="ARBA" id="ARBA00004323"/>
    </source>
</evidence>
<dbReference type="GO" id="GO:0071555">
    <property type="term" value="P:cell wall organization"/>
    <property type="evidence" value="ECO:0007669"/>
    <property type="project" value="UniProtKB-KW"/>
</dbReference>
<proteinExistence type="inferred from homology"/>
<keyword evidence="10 14" id="KW-0961">Cell wall biogenesis/degradation</keyword>
<name>A0A9Q0GN43_9MAGN</name>
<dbReference type="Gene3D" id="3.90.550.10">
    <property type="entry name" value="Spore Coat Polysaccharide Biosynthesis Protein SpsA, Chain A"/>
    <property type="match status" value="1"/>
</dbReference>
<evidence type="ECO:0000256" key="4">
    <source>
        <dbReference type="ARBA" id="ARBA00022692"/>
    </source>
</evidence>
<evidence type="ECO:0000313" key="16">
    <source>
        <dbReference type="Proteomes" id="UP001141806"/>
    </source>
</evidence>
<keyword evidence="8 14" id="KW-0472">Membrane</keyword>
<dbReference type="GO" id="GO:0000139">
    <property type="term" value="C:Golgi membrane"/>
    <property type="evidence" value="ECO:0007669"/>
    <property type="project" value="UniProtKB-SubCell"/>
</dbReference>
<evidence type="ECO:0000256" key="9">
    <source>
        <dbReference type="ARBA" id="ARBA00023180"/>
    </source>
</evidence>
<evidence type="ECO:0000256" key="14">
    <source>
        <dbReference type="RuleBase" id="RU363127"/>
    </source>
</evidence>
<evidence type="ECO:0000256" key="13">
    <source>
        <dbReference type="PIRSR" id="PIRSR605027-4"/>
    </source>
</evidence>
<evidence type="ECO:0000313" key="15">
    <source>
        <dbReference type="EMBL" id="KAJ4950445.1"/>
    </source>
</evidence>
<dbReference type="GO" id="GO:0009834">
    <property type="term" value="P:plant-type secondary cell wall biogenesis"/>
    <property type="evidence" value="ECO:0007669"/>
    <property type="project" value="TreeGrafter"/>
</dbReference>
<keyword evidence="9" id="KW-0325">Glycoprotein</keyword>
<accession>A0A9Q0GN43</accession>
<keyword evidence="12" id="KW-0479">Metal-binding</keyword>
<evidence type="ECO:0000256" key="8">
    <source>
        <dbReference type="ARBA" id="ARBA00023136"/>
    </source>
</evidence>
<evidence type="ECO:0000256" key="5">
    <source>
        <dbReference type="ARBA" id="ARBA00022968"/>
    </source>
</evidence>
<dbReference type="OrthoDB" id="675023at2759"/>
<dbReference type="GO" id="GO:0010417">
    <property type="term" value="P:glucuronoxylan biosynthetic process"/>
    <property type="evidence" value="ECO:0007669"/>
    <property type="project" value="TreeGrafter"/>
</dbReference>
<evidence type="ECO:0000256" key="2">
    <source>
        <dbReference type="ARBA" id="ARBA00007706"/>
    </source>
</evidence>
<dbReference type="EMBL" id="JAMYWD010000012">
    <property type="protein sequence ID" value="KAJ4950445.1"/>
    <property type="molecule type" value="Genomic_DNA"/>
</dbReference>
<evidence type="ECO:0000256" key="6">
    <source>
        <dbReference type="ARBA" id="ARBA00022989"/>
    </source>
</evidence>
<dbReference type="PANTHER" id="PTHR10896">
    <property type="entry name" value="GALACTOSYLGALACTOSYLXYLOSYLPROTEIN 3-BETA-GLUCURONOSYLTRANSFERASE BETA-1,3-GLUCURONYLTRANSFERASE"/>
    <property type="match status" value="1"/>
</dbReference>
<comment type="caution">
    <text evidence="15">The sequence shown here is derived from an EMBL/GenBank/DDBJ whole genome shotgun (WGS) entry which is preliminary data.</text>
</comment>
<keyword evidence="4 14" id="KW-0812">Transmembrane</keyword>
<keyword evidence="16" id="KW-1185">Reference proteome</keyword>
<comment type="cofactor">
    <cofactor evidence="12">
        <name>Mn(2+)</name>
        <dbReference type="ChEBI" id="CHEBI:29035"/>
    </cofactor>
</comment>
<dbReference type="GO" id="GO:0015018">
    <property type="term" value="F:galactosylgalactosylxylosylprotein 3-beta-glucuronosyltransferase activity"/>
    <property type="evidence" value="ECO:0007669"/>
    <property type="project" value="InterPro"/>
</dbReference>
<evidence type="ECO:0000256" key="10">
    <source>
        <dbReference type="ARBA" id="ARBA00023316"/>
    </source>
</evidence>
<evidence type="ECO:0000256" key="11">
    <source>
        <dbReference type="PIRSR" id="PIRSR605027-1"/>
    </source>
</evidence>
<dbReference type="AlphaFoldDB" id="A0A9Q0GN43"/>
<evidence type="ECO:0000256" key="12">
    <source>
        <dbReference type="PIRSR" id="PIRSR605027-3"/>
    </source>
</evidence>
<comment type="function">
    <text evidence="14">Involved in the synthesis of glucuronoxylan hemicellulose in secondary cell walls.</text>
</comment>
<dbReference type="InterPro" id="IPR005027">
    <property type="entry name" value="Glyco_trans_43"/>
</dbReference>
<feature type="site" description="Interaction with galactose moiety of substrate glycoprotein" evidence="13">
    <location>
        <position position="327"/>
    </location>
</feature>
<gene>
    <name evidence="15" type="ORF">NE237_027277</name>
</gene>
<dbReference type="GO" id="GO:0046872">
    <property type="term" value="F:metal ion binding"/>
    <property type="evidence" value="ECO:0007669"/>
    <property type="project" value="UniProtKB-KW"/>
</dbReference>
<protein>
    <recommendedName>
        <fullName evidence="14">Glycosyltransferases</fullName>
        <ecNumber evidence="14">2.4.-.-</ecNumber>
    </recommendedName>
</protein>
<feature type="active site" description="Proton donor/acceptor" evidence="11">
    <location>
        <position position="388"/>
    </location>
</feature>
<keyword evidence="12" id="KW-0464">Manganese</keyword>
<comment type="similarity">
    <text evidence="2 14">Belongs to the glycosyltransferase 43 family.</text>
</comment>
<dbReference type="GO" id="GO:0042285">
    <property type="term" value="F:xylosyltransferase activity"/>
    <property type="evidence" value="ECO:0007669"/>
    <property type="project" value="TreeGrafter"/>
</dbReference>
<dbReference type="EC" id="2.4.-.-" evidence="14"/>
<organism evidence="15 16">
    <name type="scientific">Protea cynaroides</name>
    <dbReference type="NCBI Taxonomy" id="273540"/>
    <lineage>
        <taxon>Eukaryota</taxon>
        <taxon>Viridiplantae</taxon>
        <taxon>Streptophyta</taxon>
        <taxon>Embryophyta</taxon>
        <taxon>Tracheophyta</taxon>
        <taxon>Spermatophyta</taxon>
        <taxon>Magnoliopsida</taxon>
        <taxon>Proteales</taxon>
        <taxon>Proteaceae</taxon>
        <taxon>Protea</taxon>
    </lineage>
</organism>
<dbReference type="CDD" id="cd00218">
    <property type="entry name" value="GlcAT-I"/>
    <property type="match status" value="1"/>
</dbReference>
<dbReference type="SUPFAM" id="SSF53448">
    <property type="entry name" value="Nucleotide-diphospho-sugar transferases"/>
    <property type="match status" value="1"/>
</dbReference>
<dbReference type="PANTHER" id="PTHR10896:SF20">
    <property type="entry name" value="BETA-1,4-XYLOSYLTRANSFERASE IRX9L-RELATED"/>
    <property type="match status" value="1"/>
</dbReference>
<reference evidence="15" key="1">
    <citation type="journal article" date="2023" name="Plant J.">
        <title>The genome of the king protea, Protea cynaroides.</title>
        <authorList>
            <person name="Chang J."/>
            <person name="Duong T.A."/>
            <person name="Schoeman C."/>
            <person name="Ma X."/>
            <person name="Roodt D."/>
            <person name="Barker N."/>
            <person name="Li Z."/>
            <person name="Van de Peer Y."/>
            <person name="Mizrachi E."/>
        </authorList>
    </citation>
    <scope>NUCLEOTIDE SEQUENCE</scope>
    <source>
        <tissue evidence="15">Young leaves</tissue>
    </source>
</reference>
<dbReference type="InterPro" id="IPR029044">
    <property type="entry name" value="Nucleotide-diphossugar_trans"/>
</dbReference>
<sequence length="501" mass="57229">MASIRRTLFPVPRAGAMQNGEVHSVASPLSRSSSCSQGYSSFEGSLSSQPGSMVSYSVLYRLQAAALGIFPRRYWPLERSKSKGQLWRRAFIHFFICFMIGIFIGLIPFISMNASMNLGSKHQALSFEVISSDENAHQYEGTSSKGPFVEARKFKDNASLETQVVKQELLLGISDDQPDTQLPFQDSDLMHRKLLIIVTPTYARPFQAYYLSRLAQTLRLVPPRLLWIVVEMFSQSAETAEILRRTGVMYRHLVCYKNLTSVRDRRVHQRNVALSHIETHRLDGIVYFADDDNVYSINLFERMREIRRFGTWPVALLTTSKSEARLEGPVCNGSQVVGWHTNRRNRRFHSDISGFTFNSTILWDPKRWQRLTLEPIRQLDTVQEEVEESVFIEQVVEDESQMEGLGKDCSRIMESILKNKRKIGLEIWLVPVFTFSSPFGRQQSYSGVLQALIYAGLVYHLAWKATVDMSEWLRRQTRNLLGFACAGSNPAVDVLLLIYGS</sequence>
<feature type="binding site" evidence="12">
    <location>
        <position position="292"/>
    </location>
    <ligand>
        <name>Mn(2+)</name>
        <dbReference type="ChEBI" id="CHEBI:29035"/>
    </ligand>
</feature>
<comment type="subcellular location">
    <subcellularLocation>
        <location evidence="1 14">Golgi apparatus membrane</location>
        <topology evidence="1 14">Single-pass type II membrane protein</topology>
    </subcellularLocation>
</comment>
<keyword evidence="6 14" id="KW-1133">Transmembrane helix</keyword>
<keyword evidence="3 14" id="KW-0808">Transferase</keyword>
<feature type="transmembrane region" description="Helical" evidence="14">
    <location>
        <begin position="91"/>
        <end position="110"/>
    </location>
</feature>
<keyword evidence="5 14" id="KW-0735">Signal-anchor</keyword>
<keyword evidence="7 14" id="KW-0333">Golgi apparatus</keyword>
<dbReference type="Pfam" id="PF03360">
    <property type="entry name" value="Glyco_transf_43"/>
    <property type="match status" value="1"/>
</dbReference>
<evidence type="ECO:0000256" key="3">
    <source>
        <dbReference type="ARBA" id="ARBA00022679"/>
    </source>
</evidence>